<dbReference type="EMBL" id="LR134405">
    <property type="protein sequence ID" value="VEH64993.1"/>
    <property type="molecule type" value="Genomic_DNA"/>
</dbReference>
<evidence type="ECO:0000313" key="3">
    <source>
        <dbReference type="Proteomes" id="UP000278733"/>
    </source>
</evidence>
<organism evidence="2 3">
    <name type="scientific">Rodentibacter pneumotropicus</name>
    <dbReference type="NCBI Taxonomy" id="758"/>
    <lineage>
        <taxon>Bacteria</taxon>
        <taxon>Pseudomonadati</taxon>
        <taxon>Pseudomonadota</taxon>
        <taxon>Gammaproteobacteria</taxon>
        <taxon>Pasteurellales</taxon>
        <taxon>Pasteurellaceae</taxon>
        <taxon>Rodentibacter</taxon>
    </lineage>
</organism>
<dbReference type="GO" id="GO:0008233">
    <property type="term" value="F:peptidase activity"/>
    <property type="evidence" value="ECO:0007669"/>
    <property type="project" value="InterPro"/>
</dbReference>
<evidence type="ECO:0000313" key="2">
    <source>
        <dbReference type="EMBL" id="VEH64993.1"/>
    </source>
</evidence>
<dbReference type="Pfam" id="PF03412">
    <property type="entry name" value="Peptidase_C39"/>
    <property type="match status" value="1"/>
</dbReference>
<dbReference type="GO" id="GO:0006508">
    <property type="term" value="P:proteolysis"/>
    <property type="evidence" value="ECO:0007669"/>
    <property type="project" value="InterPro"/>
</dbReference>
<accession>A0A3S4XYW2</accession>
<dbReference type="Proteomes" id="UP000278733">
    <property type="component" value="Chromosome"/>
</dbReference>
<evidence type="ECO:0000259" key="1">
    <source>
        <dbReference type="PROSITE" id="PS50990"/>
    </source>
</evidence>
<protein>
    <submittedName>
        <fullName evidence="2">RTX-I toxin determinant B</fullName>
    </submittedName>
</protein>
<name>A0A3S4XYW2_9PAST</name>
<dbReference type="PROSITE" id="PS50990">
    <property type="entry name" value="PEPTIDASE_C39"/>
    <property type="match status" value="1"/>
</dbReference>
<dbReference type="GO" id="GO:0016020">
    <property type="term" value="C:membrane"/>
    <property type="evidence" value="ECO:0007669"/>
    <property type="project" value="InterPro"/>
</dbReference>
<gene>
    <name evidence="2" type="primary">apxIB_2</name>
    <name evidence="2" type="ORF">NCTC8284_00127</name>
</gene>
<sequence length="124" mass="14335">MEDNQDFDPALRGLILLAQYHDIAVTEESIKYQFDIEGKGLTQTAWLLAAKSLGLKVRLLSKPISRLPYCHLPVLVWDKTEGKHFILARIDEQHHRYLIQDLTLSEPTYLNKNLNNVIVARLLR</sequence>
<dbReference type="Gene3D" id="3.90.70.10">
    <property type="entry name" value="Cysteine proteinases"/>
    <property type="match status" value="1"/>
</dbReference>
<proteinExistence type="predicted"/>
<dbReference type="KEGG" id="rpne:NCTC8284_00127"/>
<feature type="domain" description="Peptidase C39" evidence="1">
    <location>
        <begin position="2"/>
        <end position="124"/>
    </location>
</feature>
<dbReference type="InterPro" id="IPR005074">
    <property type="entry name" value="Peptidase_C39"/>
</dbReference>
<dbReference type="GO" id="GO:0005524">
    <property type="term" value="F:ATP binding"/>
    <property type="evidence" value="ECO:0007669"/>
    <property type="project" value="InterPro"/>
</dbReference>
<dbReference type="AlphaFoldDB" id="A0A3S4XYW2"/>
<reference evidence="2 3" key="1">
    <citation type="submission" date="2018-12" db="EMBL/GenBank/DDBJ databases">
        <authorList>
            <consortium name="Pathogen Informatics"/>
        </authorList>
    </citation>
    <scope>NUCLEOTIDE SEQUENCE [LARGE SCALE GENOMIC DNA]</scope>
    <source>
        <strain evidence="2 3">NCTC8284</strain>
    </source>
</reference>